<dbReference type="CDD" id="cd03354">
    <property type="entry name" value="LbH_SAT"/>
    <property type="match status" value="1"/>
</dbReference>
<dbReference type="GO" id="GO:0008652">
    <property type="term" value="P:amino acid biosynthetic process"/>
    <property type="evidence" value="ECO:0007669"/>
    <property type="project" value="UniProtKB-KW"/>
</dbReference>
<dbReference type="Pfam" id="PF00132">
    <property type="entry name" value="Hexapep"/>
    <property type="match status" value="1"/>
</dbReference>
<dbReference type="Gene3D" id="1.10.3130.10">
    <property type="entry name" value="serine acetyltransferase, domain 1"/>
    <property type="match status" value="1"/>
</dbReference>
<comment type="catalytic activity">
    <reaction evidence="6">
        <text>L-serine + acetyl-CoA = O-acetyl-L-serine + CoA</text>
        <dbReference type="Rhea" id="RHEA:24560"/>
        <dbReference type="ChEBI" id="CHEBI:33384"/>
        <dbReference type="ChEBI" id="CHEBI:57287"/>
        <dbReference type="ChEBI" id="CHEBI:57288"/>
        <dbReference type="ChEBI" id="CHEBI:58340"/>
        <dbReference type="EC" id="2.3.1.30"/>
    </reaction>
</comment>
<dbReference type="InterPro" id="IPR053376">
    <property type="entry name" value="Serine_acetyltransferase"/>
</dbReference>
<dbReference type="GO" id="GO:0009001">
    <property type="term" value="F:serine O-acetyltransferase activity"/>
    <property type="evidence" value="ECO:0007669"/>
    <property type="project" value="UniProtKB-EC"/>
</dbReference>
<comment type="caution">
    <text evidence="7">The sequence shown here is derived from an EMBL/GenBank/DDBJ whole genome shotgun (WGS) entry which is preliminary data.</text>
</comment>
<evidence type="ECO:0000256" key="3">
    <source>
        <dbReference type="ARBA" id="ARBA00022605"/>
    </source>
</evidence>
<dbReference type="EC" id="2.3.1.30" evidence="2"/>
<evidence type="ECO:0000313" key="7">
    <source>
        <dbReference type="EMBL" id="MUI15583.1"/>
    </source>
</evidence>
<evidence type="ECO:0000256" key="5">
    <source>
        <dbReference type="ARBA" id="ARBA00023315"/>
    </source>
</evidence>
<dbReference type="EMBL" id="WNWM01000002">
    <property type="protein sequence ID" value="MUI15583.1"/>
    <property type="molecule type" value="Genomic_DNA"/>
</dbReference>
<dbReference type="Proteomes" id="UP000431684">
    <property type="component" value="Unassembled WGS sequence"/>
</dbReference>
<evidence type="ECO:0000256" key="1">
    <source>
        <dbReference type="ARBA" id="ARBA00007274"/>
    </source>
</evidence>
<protein>
    <recommendedName>
        <fullName evidence="2">serine O-acetyltransferase</fullName>
        <ecNumber evidence="2">2.3.1.30</ecNumber>
    </recommendedName>
</protein>
<dbReference type="InterPro" id="IPR011004">
    <property type="entry name" value="Trimer_LpxA-like_sf"/>
</dbReference>
<keyword evidence="5" id="KW-0012">Acyltransferase</keyword>
<sequence>MTIDIFDGTGVKPAHWDLDAVVAALRVSREATHNIRHQRRVRELPSREALSTIVNGLSAVLFPTHYGRPNLTDESIDYFVGDTLNTTLNRLTEQVRRGLQFADDADMAEDTLTQKAHDITRAFAASLPQIRGLLVSDVQAAYAGDPAATSIAEIMLCYPGTMAILHYRLAHQLHKLGSPFLARMICDISHSLTGVDIHPGAQIGASFFIDHGTGVVIGETAILGERVRLYQHVTLGAKRFPADASGMLIKGTPRHPIVEDDVVVYAGATVLGRITIGAGSTIGGNVWLTQSVPPNSNVSQAHTRSD</sequence>
<evidence type="ECO:0000256" key="6">
    <source>
        <dbReference type="ARBA" id="ARBA00049486"/>
    </source>
</evidence>
<dbReference type="InterPro" id="IPR001451">
    <property type="entry name" value="Hexapep"/>
</dbReference>
<dbReference type="Gene3D" id="2.160.10.10">
    <property type="entry name" value="Hexapeptide repeat proteins"/>
    <property type="match status" value="1"/>
</dbReference>
<dbReference type="NCBIfam" id="NF041874">
    <property type="entry name" value="EPS_EpsC"/>
    <property type="match status" value="1"/>
</dbReference>
<keyword evidence="8" id="KW-1185">Reference proteome</keyword>
<organism evidence="7 8">
    <name type="scientific">Pseudoduganella dura</name>
    <dbReference type="NCBI Taxonomy" id="321982"/>
    <lineage>
        <taxon>Bacteria</taxon>
        <taxon>Pseudomonadati</taxon>
        <taxon>Pseudomonadota</taxon>
        <taxon>Betaproteobacteria</taxon>
        <taxon>Burkholderiales</taxon>
        <taxon>Oxalobacteraceae</taxon>
        <taxon>Telluria group</taxon>
        <taxon>Pseudoduganella</taxon>
    </lineage>
</organism>
<evidence type="ECO:0000256" key="2">
    <source>
        <dbReference type="ARBA" id="ARBA00013266"/>
    </source>
</evidence>
<dbReference type="PANTHER" id="PTHR42811">
    <property type="entry name" value="SERINE ACETYLTRANSFERASE"/>
    <property type="match status" value="1"/>
</dbReference>
<comment type="similarity">
    <text evidence="1">Belongs to the transferase hexapeptide repeat family.</text>
</comment>
<evidence type="ECO:0000313" key="8">
    <source>
        <dbReference type="Proteomes" id="UP000431684"/>
    </source>
</evidence>
<keyword evidence="4 7" id="KW-0808">Transferase</keyword>
<accession>A0A6I3XMB0</accession>
<name>A0A6I3XMB0_9BURK</name>
<dbReference type="InterPro" id="IPR045304">
    <property type="entry name" value="LbH_SAT"/>
</dbReference>
<dbReference type="SUPFAM" id="SSF51161">
    <property type="entry name" value="Trimeric LpxA-like enzymes"/>
    <property type="match status" value="1"/>
</dbReference>
<dbReference type="OrthoDB" id="9801456at2"/>
<dbReference type="FunFam" id="2.160.10.10:FF:000015">
    <property type="entry name" value="Serine acetyltransferase, plasmid"/>
    <property type="match status" value="1"/>
</dbReference>
<proteinExistence type="inferred from homology"/>
<reference evidence="7 8" key="1">
    <citation type="submission" date="2019-11" db="EMBL/GenBank/DDBJ databases">
        <title>Draft Genome Sequences of Six Type Strains of the Genus Massilia.</title>
        <authorList>
            <person name="Miess H."/>
            <person name="Frediansyah A."/>
            <person name="Goeker M."/>
            <person name="Gross H."/>
        </authorList>
    </citation>
    <scope>NUCLEOTIDE SEQUENCE [LARGE SCALE GENOMIC DNA]</scope>
    <source>
        <strain evidence="7 8">DSM 17513</strain>
    </source>
</reference>
<dbReference type="RefSeq" id="WP_155711258.1">
    <property type="nucleotide sequence ID" value="NZ_BMWU01000050.1"/>
</dbReference>
<dbReference type="AlphaFoldDB" id="A0A6I3XMB0"/>
<dbReference type="InterPro" id="IPR042122">
    <property type="entry name" value="Ser_AcTrfase_N_sf"/>
</dbReference>
<gene>
    <name evidence="7" type="ORF">GJV26_24455</name>
</gene>
<evidence type="ECO:0000256" key="4">
    <source>
        <dbReference type="ARBA" id="ARBA00022679"/>
    </source>
</evidence>
<keyword evidence="3" id="KW-0028">Amino-acid biosynthesis</keyword>